<dbReference type="PROSITE" id="PS00455">
    <property type="entry name" value="AMP_BINDING"/>
    <property type="match status" value="1"/>
</dbReference>
<dbReference type="OrthoDB" id="1898221at2759"/>
<accession>A0A0C9W176</accession>
<dbReference type="AlphaFoldDB" id="A0A0C9W176"/>
<dbReference type="InterPro" id="IPR025110">
    <property type="entry name" value="AMP-bd_C"/>
</dbReference>
<comment type="similarity">
    <text evidence="1">Belongs to the ATP-dependent AMP-binding enzyme family.</text>
</comment>
<evidence type="ECO:0000313" key="5">
    <source>
        <dbReference type="EMBL" id="KIJ64595.1"/>
    </source>
</evidence>
<feature type="domain" description="AMP-binding enzyme C-terminal" evidence="4">
    <location>
        <begin position="465"/>
        <end position="550"/>
    </location>
</feature>
<reference evidence="5 6" key="1">
    <citation type="submission" date="2014-04" db="EMBL/GenBank/DDBJ databases">
        <title>Evolutionary Origins and Diversification of the Mycorrhizal Mutualists.</title>
        <authorList>
            <consortium name="DOE Joint Genome Institute"/>
            <consortium name="Mycorrhizal Genomics Consortium"/>
            <person name="Kohler A."/>
            <person name="Kuo A."/>
            <person name="Nagy L.G."/>
            <person name="Floudas D."/>
            <person name="Copeland A."/>
            <person name="Barry K.W."/>
            <person name="Cichocki N."/>
            <person name="Veneault-Fourrey C."/>
            <person name="LaButti K."/>
            <person name="Lindquist E.A."/>
            <person name="Lipzen A."/>
            <person name="Lundell T."/>
            <person name="Morin E."/>
            <person name="Murat C."/>
            <person name="Riley R."/>
            <person name="Ohm R."/>
            <person name="Sun H."/>
            <person name="Tunlid A."/>
            <person name="Henrissat B."/>
            <person name="Grigoriev I.V."/>
            <person name="Hibbett D.S."/>
            <person name="Martin F."/>
        </authorList>
    </citation>
    <scope>NUCLEOTIDE SEQUENCE [LARGE SCALE GENOMIC DNA]</scope>
    <source>
        <strain evidence="5 6">MD-312</strain>
    </source>
</reference>
<dbReference type="PANTHER" id="PTHR24096:SF149">
    <property type="entry name" value="AMP-BINDING DOMAIN-CONTAINING PROTEIN-RELATED"/>
    <property type="match status" value="1"/>
</dbReference>
<sequence length="571" mass="63134">MYHKSLFPPLPEVPEQNVHHLLFNRPDQKAWSDYTFQVNALTGTQRSFREFLERVRDGATALGSAVEIGGLDIRPENGEIVGVLSENSLDYVALLHSLLAITVPFAMFSSYSTPFEFQHAVKLAGATRLFVSPSMLRLALTSGLPEDRIYILEGKIPGRTSYDDLVARAQFNRMPRLPIRHAKRDTLAYLIFSSGTSGLPKAVMISHGNLVNSLLQIFILSIESLKVQEPPVWNGPGGMNVLFNVLPIHHAYGLHITTFRCFFNPTTVLLLPKWDADVYLDAIPKYRATSIYLVPSLVHQIVHHPKFSTADFSTVQVVQCGAAYLPVSLSEQLRSRFPGVERVGEGYGMSECTLSVSAKPLPGMLEGRAKNVLGSVGVLLPGVEARIVREDGTLAALNEPGELYVRSGCVALGYWNNEKATRETFDDGWLRTGDRIRIDGDGVLFFEDRAKDTLKISGMQVSPMEIEDTLRAHPDNLIIDVSVAGVSGGRTADERLPHAWIVLSSEGKALGAPETIAKLDAWVRERLSRYKWLRGGISVVDQIPKSPTGKVLRRQLVEQYEAGLKARIAKL</sequence>
<evidence type="ECO:0000259" key="3">
    <source>
        <dbReference type="Pfam" id="PF00501"/>
    </source>
</evidence>
<dbReference type="InterPro" id="IPR045851">
    <property type="entry name" value="AMP-bd_C_sf"/>
</dbReference>
<evidence type="ECO:0000313" key="6">
    <source>
        <dbReference type="Proteomes" id="UP000053820"/>
    </source>
</evidence>
<proteinExistence type="inferred from homology"/>
<dbReference type="Pfam" id="PF13193">
    <property type="entry name" value="AMP-binding_C"/>
    <property type="match status" value="1"/>
</dbReference>
<evidence type="ECO:0008006" key="7">
    <source>
        <dbReference type="Google" id="ProtNLM"/>
    </source>
</evidence>
<evidence type="ECO:0000256" key="1">
    <source>
        <dbReference type="ARBA" id="ARBA00006432"/>
    </source>
</evidence>
<dbReference type="InterPro" id="IPR020845">
    <property type="entry name" value="AMP-binding_CS"/>
</dbReference>
<evidence type="ECO:0000259" key="4">
    <source>
        <dbReference type="Pfam" id="PF13193"/>
    </source>
</evidence>
<protein>
    <recommendedName>
        <fullName evidence="7">Acetyl-CoA synthetase-like protein</fullName>
    </recommendedName>
</protein>
<dbReference type="GO" id="GO:0016405">
    <property type="term" value="F:CoA-ligase activity"/>
    <property type="evidence" value="ECO:0007669"/>
    <property type="project" value="TreeGrafter"/>
</dbReference>
<feature type="domain" description="AMP-dependent synthetase/ligase" evidence="3">
    <location>
        <begin position="35"/>
        <end position="415"/>
    </location>
</feature>
<dbReference type="EMBL" id="KN839846">
    <property type="protein sequence ID" value="KIJ64595.1"/>
    <property type="molecule type" value="Genomic_DNA"/>
</dbReference>
<dbReference type="PANTHER" id="PTHR24096">
    <property type="entry name" value="LONG-CHAIN-FATTY-ACID--COA LIGASE"/>
    <property type="match status" value="1"/>
</dbReference>
<dbReference type="Gene3D" id="3.30.300.30">
    <property type="match status" value="1"/>
</dbReference>
<dbReference type="SUPFAM" id="SSF56801">
    <property type="entry name" value="Acetyl-CoA synthetase-like"/>
    <property type="match status" value="1"/>
</dbReference>
<dbReference type="Pfam" id="PF00501">
    <property type="entry name" value="AMP-binding"/>
    <property type="match status" value="1"/>
</dbReference>
<dbReference type="Gene3D" id="3.40.50.12780">
    <property type="entry name" value="N-terminal domain of ligase-like"/>
    <property type="match status" value="1"/>
</dbReference>
<keyword evidence="6" id="KW-1185">Reference proteome</keyword>
<dbReference type="HOGENOM" id="CLU_000022_59_2_1"/>
<organism evidence="5 6">
    <name type="scientific">Hydnomerulius pinastri MD-312</name>
    <dbReference type="NCBI Taxonomy" id="994086"/>
    <lineage>
        <taxon>Eukaryota</taxon>
        <taxon>Fungi</taxon>
        <taxon>Dikarya</taxon>
        <taxon>Basidiomycota</taxon>
        <taxon>Agaricomycotina</taxon>
        <taxon>Agaricomycetes</taxon>
        <taxon>Agaricomycetidae</taxon>
        <taxon>Boletales</taxon>
        <taxon>Boletales incertae sedis</taxon>
        <taxon>Leucogyrophana</taxon>
    </lineage>
</organism>
<dbReference type="InterPro" id="IPR000873">
    <property type="entry name" value="AMP-dep_synth/lig_dom"/>
</dbReference>
<dbReference type="InterPro" id="IPR042099">
    <property type="entry name" value="ANL_N_sf"/>
</dbReference>
<evidence type="ECO:0000256" key="2">
    <source>
        <dbReference type="ARBA" id="ARBA00022598"/>
    </source>
</evidence>
<name>A0A0C9W176_9AGAM</name>
<dbReference type="Proteomes" id="UP000053820">
    <property type="component" value="Unassembled WGS sequence"/>
</dbReference>
<gene>
    <name evidence="5" type="ORF">HYDPIDRAFT_111963</name>
</gene>
<keyword evidence="2" id="KW-0436">Ligase</keyword>